<reference evidence="1 2" key="1">
    <citation type="journal article" date="2019" name="Appl. Environ. Microbiol.">
        <title>Genetic determinants of hydroxycinnamic acid metabolism in heterofermentative lactobacilli.</title>
        <authorList>
            <person name="Gaur G."/>
            <person name="Oh J.H."/>
            <person name="Filannino P."/>
            <person name="Gobbetti M."/>
            <person name="van Pijkeren J.P."/>
            <person name="Ganzle M.G."/>
        </authorList>
    </citation>
    <scope>NUCLEOTIDE SEQUENCE [LARGE SCALE GENOMIC DNA]</scope>
    <source>
        <strain evidence="1 2">C5</strain>
    </source>
</reference>
<evidence type="ECO:0000313" key="1">
    <source>
        <dbReference type="EMBL" id="MYV17347.1"/>
    </source>
</evidence>
<dbReference type="RefSeq" id="WP_161003744.1">
    <property type="nucleotide sequence ID" value="NZ_WEZQ01000012.1"/>
</dbReference>
<evidence type="ECO:0000313" key="2">
    <source>
        <dbReference type="Proteomes" id="UP000449209"/>
    </source>
</evidence>
<dbReference type="Proteomes" id="UP000449209">
    <property type="component" value="Unassembled WGS sequence"/>
</dbReference>
<dbReference type="OrthoDB" id="2301757at2"/>
<dbReference type="AlphaFoldDB" id="A0A6N9I3G0"/>
<sequence length="73" mass="8467">MITNVEDFLPVLKGVLRGSFSDDRELVGGVVSRLQDSDTVHYGVTRWRAKDTQDHEFTFQKNEDGTFTYLYKH</sequence>
<protein>
    <submittedName>
        <fullName evidence="1">Uncharacterized protein</fullName>
    </submittedName>
</protein>
<dbReference type="EMBL" id="WEZQ01000012">
    <property type="protein sequence ID" value="MYV17347.1"/>
    <property type="molecule type" value="Genomic_DNA"/>
</dbReference>
<proteinExistence type="predicted"/>
<gene>
    <name evidence="1" type="ORF">GB993_07500</name>
</gene>
<organism evidence="1 2">
    <name type="scientific">Furfurilactobacillus milii</name>
    <dbReference type="NCBI Taxonomy" id="2888272"/>
    <lineage>
        <taxon>Bacteria</taxon>
        <taxon>Bacillati</taxon>
        <taxon>Bacillota</taxon>
        <taxon>Bacilli</taxon>
        <taxon>Lactobacillales</taxon>
        <taxon>Lactobacillaceae</taxon>
        <taxon>Furfurilactobacillus</taxon>
    </lineage>
</organism>
<name>A0A6N9I3G0_9LACO</name>
<comment type="caution">
    <text evidence="1">The sequence shown here is derived from an EMBL/GenBank/DDBJ whole genome shotgun (WGS) entry which is preliminary data.</text>
</comment>
<accession>A0A6N9I3G0</accession>